<gene>
    <name evidence="1" type="ORF">RHSIM_Rhsim10G0079300</name>
</gene>
<name>A0A834LC63_RHOSS</name>
<dbReference type="Proteomes" id="UP000626092">
    <property type="component" value="Unassembled WGS sequence"/>
</dbReference>
<protein>
    <submittedName>
        <fullName evidence="1">Uncharacterized protein</fullName>
    </submittedName>
</protein>
<evidence type="ECO:0000313" key="1">
    <source>
        <dbReference type="EMBL" id="KAF7129600.1"/>
    </source>
</evidence>
<sequence>MYRVWINGQPVPVKGGGAHARVFGLRRGCGGGMAGGGGGVLLSPGEGPPHHGSPCHRGLSFGEGRHSYLMSPPKEVSKFIPPRLISSSTDNDPIKTVTTFYLN</sequence>
<reference evidence="1" key="1">
    <citation type="submission" date="2019-11" db="EMBL/GenBank/DDBJ databases">
        <authorList>
            <person name="Liu Y."/>
            <person name="Hou J."/>
            <person name="Li T.-Q."/>
            <person name="Guan C.-H."/>
            <person name="Wu X."/>
            <person name="Wu H.-Z."/>
            <person name="Ling F."/>
            <person name="Zhang R."/>
            <person name="Shi X.-G."/>
            <person name="Ren J.-P."/>
            <person name="Chen E.-F."/>
            <person name="Sun J.-M."/>
        </authorList>
    </citation>
    <scope>NUCLEOTIDE SEQUENCE</scope>
    <source>
        <strain evidence="1">Adult_tree_wgs_1</strain>
        <tissue evidence="1">Leaves</tissue>
    </source>
</reference>
<organism evidence="1 2">
    <name type="scientific">Rhododendron simsii</name>
    <name type="common">Sims's rhododendron</name>
    <dbReference type="NCBI Taxonomy" id="118357"/>
    <lineage>
        <taxon>Eukaryota</taxon>
        <taxon>Viridiplantae</taxon>
        <taxon>Streptophyta</taxon>
        <taxon>Embryophyta</taxon>
        <taxon>Tracheophyta</taxon>
        <taxon>Spermatophyta</taxon>
        <taxon>Magnoliopsida</taxon>
        <taxon>eudicotyledons</taxon>
        <taxon>Gunneridae</taxon>
        <taxon>Pentapetalae</taxon>
        <taxon>asterids</taxon>
        <taxon>Ericales</taxon>
        <taxon>Ericaceae</taxon>
        <taxon>Ericoideae</taxon>
        <taxon>Rhodoreae</taxon>
        <taxon>Rhododendron</taxon>
    </lineage>
</organism>
<dbReference type="AlphaFoldDB" id="A0A834LC63"/>
<comment type="caution">
    <text evidence="1">The sequence shown here is derived from an EMBL/GenBank/DDBJ whole genome shotgun (WGS) entry which is preliminary data.</text>
</comment>
<dbReference type="EMBL" id="WJXA01000010">
    <property type="protein sequence ID" value="KAF7129600.1"/>
    <property type="molecule type" value="Genomic_DNA"/>
</dbReference>
<evidence type="ECO:0000313" key="2">
    <source>
        <dbReference type="Proteomes" id="UP000626092"/>
    </source>
</evidence>
<proteinExistence type="predicted"/>
<accession>A0A834LC63</accession>
<keyword evidence="2" id="KW-1185">Reference proteome</keyword>